<evidence type="ECO:0000256" key="1">
    <source>
        <dbReference type="ARBA" id="ARBA00004123"/>
    </source>
</evidence>
<feature type="compositionally biased region" description="Basic residues" evidence="10">
    <location>
        <begin position="365"/>
        <end position="381"/>
    </location>
</feature>
<comment type="caution">
    <text evidence="13">The sequence shown here is derived from an EMBL/GenBank/DDBJ whole genome shotgun (WGS) entry which is preliminary data.</text>
</comment>
<evidence type="ECO:0000256" key="2">
    <source>
        <dbReference type="ARBA" id="ARBA00022723"/>
    </source>
</evidence>
<dbReference type="PROSITE" id="PS50014">
    <property type="entry name" value="BROMODOMAIN_2"/>
    <property type="match status" value="2"/>
</dbReference>
<dbReference type="GO" id="GO:0005634">
    <property type="term" value="C:nucleus"/>
    <property type="evidence" value="ECO:0007669"/>
    <property type="project" value="UniProtKB-SubCell"/>
</dbReference>
<evidence type="ECO:0000313" key="14">
    <source>
        <dbReference type="Proteomes" id="UP000037510"/>
    </source>
</evidence>
<dbReference type="SUPFAM" id="SSF81995">
    <property type="entry name" value="beta-sandwich domain of Sec23/24"/>
    <property type="match status" value="1"/>
</dbReference>
<reference evidence="13 14" key="1">
    <citation type="journal article" date="2015" name="Genome Biol. Evol.">
        <title>The genome of winter moth (Operophtera brumata) provides a genomic perspective on sexual dimorphism and phenology.</title>
        <authorList>
            <person name="Derks M.F."/>
            <person name="Smit S."/>
            <person name="Salis L."/>
            <person name="Schijlen E."/>
            <person name="Bossers A."/>
            <person name="Mateman C."/>
            <person name="Pijl A.S."/>
            <person name="de Ridder D."/>
            <person name="Groenen M.A."/>
            <person name="Visser M.E."/>
            <person name="Megens H.J."/>
        </authorList>
    </citation>
    <scope>NUCLEOTIDE SEQUENCE [LARGE SCALE GENOMIC DNA]</scope>
    <source>
        <strain evidence="13">WM2013NL</strain>
        <tissue evidence="13">Head and thorax</tissue>
    </source>
</reference>
<dbReference type="EMBL" id="JTDY01001946">
    <property type="protein sequence ID" value="KOB72470.1"/>
    <property type="molecule type" value="Genomic_DNA"/>
</dbReference>
<dbReference type="STRING" id="104452.A0A0L7LAN5"/>
<feature type="region of interest" description="Disordered" evidence="10">
    <location>
        <begin position="242"/>
        <end position="269"/>
    </location>
</feature>
<feature type="domain" description="Bromo" evidence="11">
    <location>
        <begin position="597"/>
        <end position="650"/>
    </location>
</feature>
<accession>A0A0L7LAN5</accession>
<evidence type="ECO:0000256" key="10">
    <source>
        <dbReference type="SAM" id="MobiDB-lite"/>
    </source>
</evidence>
<feature type="region of interest" description="Disordered" evidence="10">
    <location>
        <begin position="316"/>
        <end position="393"/>
    </location>
</feature>
<keyword evidence="4" id="KW-0862">Zinc</keyword>
<dbReference type="SMART" id="SM00297">
    <property type="entry name" value="BROMO"/>
    <property type="match status" value="2"/>
</dbReference>
<dbReference type="PROSITE" id="PS01359">
    <property type="entry name" value="ZF_PHD_1"/>
    <property type="match status" value="1"/>
</dbReference>
<evidence type="ECO:0000313" key="13">
    <source>
        <dbReference type="EMBL" id="KOB72470.1"/>
    </source>
</evidence>
<keyword evidence="2" id="KW-0479">Metal-binding</keyword>
<dbReference type="InterPro" id="IPR019786">
    <property type="entry name" value="Zinc_finger_PHD-type_CS"/>
</dbReference>
<proteinExistence type="predicted"/>
<keyword evidence="7" id="KW-0539">Nucleus</keyword>
<dbReference type="Gene3D" id="1.20.920.10">
    <property type="entry name" value="Bromodomain-like"/>
    <property type="match status" value="2"/>
</dbReference>
<evidence type="ECO:0000256" key="8">
    <source>
        <dbReference type="PROSITE-ProRule" id="PRU00035"/>
    </source>
</evidence>
<dbReference type="InterPro" id="IPR001487">
    <property type="entry name" value="Bromodomain"/>
</dbReference>
<dbReference type="Proteomes" id="UP000037510">
    <property type="component" value="Unassembled WGS sequence"/>
</dbReference>
<dbReference type="PROSITE" id="PS50016">
    <property type="entry name" value="ZF_PHD_2"/>
    <property type="match status" value="1"/>
</dbReference>
<dbReference type="CDD" id="cd15541">
    <property type="entry name" value="PHD_TIF1_like"/>
    <property type="match status" value="1"/>
</dbReference>
<dbReference type="InterPro" id="IPR011011">
    <property type="entry name" value="Znf_FYVE_PHD"/>
</dbReference>
<evidence type="ECO:0000256" key="5">
    <source>
        <dbReference type="ARBA" id="ARBA00023054"/>
    </source>
</evidence>
<sequence>MCVCVCYRLTNAINTRGKQLVLRLNEVCDAKQRTLSEKKDALEQLAAITDHCVEFVSSALEHAGDTALLYCKVLYASRGRARAARGHHRPLRRVRLLGARARGRHGAPLLQGTVRKQRTRSSSSRPSPTTASSSSPRRSSTRATRRSSTARYCTQAEDALEQLAAITDHCVEFVSSALEHAGDTALLYCKPVVAAHLQRIKSRRADIPNPEIPVRITLALDKLPDLVRVVRSVRRVSWHRGGWYPPGPALPAPPGRAGRAGGAQSDAHDPLATRDSVVHDASASSARTQHSLSLISWPATVMGAYASNAFAANASNAGGRRSGGPRTPSPAPPAYQHHQQPQQQQQQQQQQQMQMHQQIQMQQQHHAKGHAAARALHRHLHQPQDAEPQSQREYTRAARWLHVLSGTCVTCCNGRRAQGGGGASLELDKVCAESVQDLIATIAKLDSNGVQVLPEPEPAPVHSSTDDSRGKLGVAGVTAGAAAGAGAVAGSGDPNEDWCAVCMDGGELMCCDKCPKVFHQYCHIPTIEKLPDETESWQCLLCVNFAELPPALGEEAPDGGLPPRLQKLVERVTLELYCQYELSLAFREPVPPENLHYHSKITRPMCLDMIRLKLQPRASVRYSHPAQFVADCRLLFRNAYRYNPVRTYKLQPRASERYSHPAQFVADCRLLFRNAYRYNPVRTYKLQPRASVRYSHPAQFVADCRLLFRNAYRYNPPESQYYKDAKRLEEFFDAQLAKWLPEFALWSGEGDAPPKRARLD</sequence>
<evidence type="ECO:0000256" key="6">
    <source>
        <dbReference type="ARBA" id="ARBA00023117"/>
    </source>
</evidence>
<dbReference type="GO" id="GO:0000785">
    <property type="term" value="C:chromatin"/>
    <property type="evidence" value="ECO:0007669"/>
    <property type="project" value="TreeGrafter"/>
</dbReference>
<organism evidence="13 14">
    <name type="scientific">Operophtera brumata</name>
    <name type="common">Winter moth</name>
    <name type="synonym">Phalaena brumata</name>
    <dbReference type="NCBI Taxonomy" id="104452"/>
    <lineage>
        <taxon>Eukaryota</taxon>
        <taxon>Metazoa</taxon>
        <taxon>Ecdysozoa</taxon>
        <taxon>Arthropoda</taxon>
        <taxon>Hexapoda</taxon>
        <taxon>Insecta</taxon>
        <taxon>Pterygota</taxon>
        <taxon>Neoptera</taxon>
        <taxon>Endopterygota</taxon>
        <taxon>Lepidoptera</taxon>
        <taxon>Glossata</taxon>
        <taxon>Ditrysia</taxon>
        <taxon>Geometroidea</taxon>
        <taxon>Geometridae</taxon>
        <taxon>Larentiinae</taxon>
        <taxon>Operophtera</taxon>
    </lineage>
</organism>
<dbReference type="AlphaFoldDB" id="A0A0L7LAN5"/>
<gene>
    <name evidence="13" type="ORF">OBRU01_06946</name>
</gene>
<evidence type="ECO:0000256" key="9">
    <source>
        <dbReference type="PROSITE-ProRule" id="PRU00146"/>
    </source>
</evidence>
<dbReference type="SUPFAM" id="SSF47370">
    <property type="entry name" value="Bromodomain"/>
    <property type="match status" value="3"/>
</dbReference>
<protein>
    <submittedName>
        <fullName evidence="13">Transcription intermediary factor 1-alpha</fullName>
    </submittedName>
</protein>
<keyword evidence="3 9" id="KW-0863">Zinc-finger</keyword>
<keyword evidence="14" id="KW-1185">Reference proteome</keyword>
<dbReference type="PANTHER" id="PTHR45915:SF6">
    <property type="entry name" value="E3 UBIQUITIN-PROTEIN LIGASE TRIM33"/>
    <property type="match status" value="1"/>
</dbReference>
<dbReference type="SUPFAM" id="SSF57903">
    <property type="entry name" value="FYVE/PHD zinc finger"/>
    <property type="match status" value="1"/>
</dbReference>
<dbReference type="SMART" id="SM00249">
    <property type="entry name" value="PHD"/>
    <property type="match status" value="1"/>
</dbReference>
<dbReference type="InterPro" id="IPR019787">
    <property type="entry name" value="Znf_PHD-finger"/>
</dbReference>
<dbReference type="GO" id="GO:0008270">
    <property type="term" value="F:zinc ion binding"/>
    <property type="evidence" value="ECO:0007669"/>
    <property type="project" value="UniProtKB-KW"/>
</dbReference>
<dbReference type="InterPro" id="IPR013083">
    <property type="entry name" value="Znf_RING/FYVE/PHD"/>
</dbReference>
<dbReference type="Gene3D" id="3.30.40.10">
    <property type="entry name" value="Zinc/RING finger domain, C3HC4 (zinc finger)"/>
    <property type="match status" value="1"/>
</dbReference>
<feature type="domain" description="Bromo" evidence="11">
    <location>
        <begin position="679"/>
        <end position="722"/>
    </location>
</feature>
<feature type="compositionally biased region" description="Low complexity" evidence="10">
    <location>
        <begin position="334"/>
        <end position="364"/>
    </location>
</feature>
<feature type="compositionally biased region" description="Low complexity" evidence="10">
    <location>
        <begin position="120"/>
        <end position="138"/>
    </location>
</feature>
<dbReference type="PANTHER" id="PTHR45915">
    <property type="entry name" value="TRANSCRIPTION INTERMEDIARY FACTOR"/>
    <property type="match status" value="1"/>
</dbReference>
<comment type="subcellular location">
    <subcellularLocation>
        <location evidence="1">Nucleus</location>
    </subcellularLocation>
</comment>
<evidence type="ECO:0000256" key="3">
    <source>
        <dbReference type="ARBA" id="ARBA00022771"/>
    </source>
</evidence>
<dbReference type="InterPro" id="IPR036427">
    <property type="entry name" value="Bromodomain-like_sf"/>
</dbReference>
<dbReference type="Pfam" id="PF00628">
    <property type="entry name" value="PHD"/>
    <property type="match status" value="1"/>
</dbReference>
<evidence type="ECO:0000259" key="12">
    <source>
        <dbReference type="PROSITE" id="PS50016"/>
    </source>
</evidence>
<keyword evidence="5" id="KW-0175">Coiled coil</keyword>
<name>A0A0L7LAN5_OPEBR</name>
<evidence type="ECO:0000256" key="4">
    <source>
        <dbReference type="ARBA" id="ARBA00022833"/>
    </source>
</evidence>
<evidence type="ECO:0000259" key="11">
    <source>
        <dbReference type="PROSITE" id="PS50014"/>
    </source>
</evidence>
<feature type="region of interest" description="Disordered" evidence="10">
    <location>
        <begin position="107"/>
        <end position="150"/>
    </location>
</feature>
<feature type="compositionally biased region" description="Pro residues" evidence="10">
    <location>
        <begin position="245"/>
        <end position="254"/>
    </location>
</feature>
<dbReference type="Pfam" id="PF00439">
    <property type="entry name" value="Bromodomain"/>
    <property type="match status" value="2"/>
</dbReference>
<dbReference type="InterPro" id="IPR001965">
    <property type="entry name" value="Znf_PHD"/>
</dbReference>
<evidence type="ECO:0000256" key="7">
    <source>
        <dbReference type="ARBA" id="ARBA00023242"/>
    </source>
</evidence>
<feature type="domain" description="PHD-type" evidence="12">
    <location>
        <begin position="496"/>
        <end position="545"/>
    </location>
</feature>
<keyword evidence="6 8" id="KW-0103">Bromodomain</keyword>